<dbReference type="Pfam" id="PF25583">
    <property type="entry name" value="WCX"/>
    <property type="match status" value="1"/>
</dbReference>
<dbReference type="InterPro" id="IPR051534">
    <property type="entry name" value="CBASS_pafABC_assoc_protein"/>
</dbReference>
<dbReference type="PANTHER" id="PTHR34580:SF9">
    <property type="entry name" value="SLL5097 PROTEIN"/>
    <property type="match status" value="1"/>
</dbReference>
<dbReference type="PROSITE" id="PS52050">
    <property type="entry name" value="WYL"/>
    <property type="match status" value="1"/>
</dbReference>
<dbReference type="Pfam" id="PF13280">
    <property type="entry name" value="WYL"/>
    <property type="match status" value="1"/>
</dbReference>
<evidence type="ECO:0000313" key="3">
    <source>
        <dbReference type="EMBL" id="QDO95308.1"/>
    </source>
</evidence>
<dbReference type="InterPro" id="IPR057727">
    <property type="entry name" value="WCX_dom"/>
</dbReference>
<dbReference type="PANTHER" id="PTHR34580">
    <property type="match status" value="1"/>
</dbReference>
<feature type="domain" description="WYL" evidence="1">
    <location>
        <begin position="156"/>
        <end position="222"/>
    </location>
</feature>
<dbReference type="AlphaFoldDB" id="A0A516GUW0"/>
<evidence type="ECO:0000259" key="2">
    <source>
        <dbReference type="Pfam" id="PF25583"/>
    </source>
</evidence>
<name>A0A516GUW0_9FLAO</name>
<sequence>MPNTKHAIIRYQALDKCFRNSAKRFFINDLVEACQVAVENFTGKAEGVQKRQVYDDIAFMVSENGYNAPIEKDKVGRKVYYYYSDINFSINNQPLTESEALELKETLVALNRFKGLPQFEWIENMTTRLEASFQFGEQANEIIEFDQNEFLKGKEFMNSLYHAIINKTVLNVSYKSFKLLGNSLIEFHPYYLKQYNNRWFIFGNNPKFDNITNLALDRIIKIDITNKQYLETHIDFKEYFEDIIGVTYFENKRSEKIVLQVEKTLWPYIKTKPLHGSQKVNEIQHDYVLISLELIPNYELESMLLQFGERLTIIKPDSLRLSIVQRVMKMNENYKCAD</sequence>
<feature type="domain" description="WCX" evidence="2">
    <location>
        <begin position="256"/>
        <end position="330"/>
    </location>
</feature>
<evidence type="ECO:0000313" key="4">
    <source>
        <dbReference type="Proteomes" id="UP000319209"/>
    </source>
</evidence>
<protein>
    <submittedName>
        <fullName evidence="3">WYL domain-containing protein</fullName>
    </submittedName>
</protein>
<gene>
    <name evidence="3" type="ORF">FNB79_15460</name>
</gene>
<dbReference type="Proteomes" id="UP000319209">
    <property type="component" value="Chromosome"/>
</dbReference>
<reference evidence="3 4" key="1">
    <citation type="submission" date="2019-07" db="EMBL/GenBank/DDBJ databases">
        <title>Genome sequencing for Formosa sp. PS13.</title>
        <authorList>
            <person name="Park S.-J."/>
        </authorList>
    </citation>
    <scope>NUCLEOTIDE SEQUENCE [LARGE SCALE GENOMIC DNA]</scope>
    <source>
        <strain evidence="3 4">PS13</strain>
    </source>
</reference>
<dbReference type="KEGG" id="fop:FNB79_15460"/>
<proteinExistence type="predicted"/>
<dbReference type="OrthoDB" id="43316at2"/>
<dbReference type="InterPro" id="IPR026881">
    <property type="entry name" value="WYL_dom"/>
</dbReference>
<dbReference type="RefSeq" id="WP_143382216.1">
    <property type="nucleotide sequence ID" value="NZ_CP041637.1"/>
</dbReference>
<evidence type="ECO:0000259" key="1">
    <source>
        <dbReference type="Pfam" id="PF13280"/>
    </source>
</evidence>
<dbReference type="EMBL" id="CP041637">
    <property type="protein sequence ID" value="QDO95308.1"/>
    <property type="molecule type" value="Genomic_DNA"/>
</dbReference>
<accession>A0A516GUW0</accession>
<organism evidence="3 4">
    <name type="scientific">Formosa sediminum</name>
    <dbReference type="NCBI Taxonomy" id="2594004"/>
    <lineage>
        <taxon>Bacteria</taxon>
        <taxon>Pseudomonadati</taxon>
        <taxon>Bacteroidota</taxon>
        <taxon>Flavobacteriia</taxon>
        <taxon>Flavobacteriales</taxon>
        <taxon>Flavobacteriaceae</taxon>
        <taxon>Formosa</taxon>
    </lineage>
</organism>
<keyword evidence="4" id="KW-1185">Reference proteome</keyword>